<dbReference type="PANTHER" id="PTHR11506">
    <property type="entry name" value="LYSOSOME-ASSOCIATED MEMBRANE GLYCOPROTEIN"/>
    <property type="match status" value="1"/>
</dbReference>
<organism evidence="14 15">
    <name type="scientific">Characodon lateralis</name>
    <dbReference type="NCBI Taxonomy" id="208331"/>
    <lineage>
        <taxon>Eukaryota</taxon>
        <taxon>Metazoa</taxon>
        <taxon>Chordata</taxon>
        <taxon>Craniata</taxon>
        <taxon>Vertebrata</taxon>
        <taxon>Euteleostomi</taxon>
        <taxon>Actinopterygii</taxon>
        <taxon>Neopterygii</taxon>
        <taxon>Teleostei</taxon>
        <taxon>Neoteleostei</taxon>
        <taxon>Acanthomorphata</taxon>
        <taxon>Ovalentaria</taxon>
        <taxon>Atherinomorphae</taxon>
        <taxon>Cyprinodontiformes</taxon>
        <taxon>Goodeidae</taxon>
        <taxon>Characodon</taxon>
    </lineage>
</organism>
<feature type="compositionally biased region" description="Low complexity" evidence="9">
    <location>
        <begin position="200"/>
        <end position="221"/>
    </location>
</feature>
<evidence type="ECO:0000256" key="7">
    <source>
        <dbReference type="ARBA" id="ARBA00023180"/>
    </source>
</evidence>
<evidence type="ECO:0000256" key="2">
    <source>
        <dbReference type="ARBA" id="ARBA00022692"/>
    </source>
</evidence>
<dbReference type="PRINTS" id="PR00336">
    <property type="entry name" value="LYSASSOCTDMP"/>
</dbReference>
<comment type="similarity">
    <text evidence="8">Belongs to the LAMP family.</text>
</comment>
<evidence type="ECO:0000256" key="9">
    <source>
        <dbReference type="SAM" id="MobiDB-lite"/>
    </source>
</evidence>
<evidence type="ECO:0000259" key="13">
    <source>
        <dbReference type="Pfam" id="PF21222"/>
    </source>
</evidence>
<dbReference type="Pfam" id="PF01299">
    <property type="entry name" value="Lamp2-like_luminal"/>
    <property type="match status" value="2"/>
</dbReference>
<dbReference type="InterPro" id="IPR002000">
    <property type="entry name" value="Lysosome-assoc_membr_glycop"/>
</dbReference>
<dbReference type="PANTHER" id="PTHR11506:SF6">
    <property type="entry name" value="LYSOSOME-ASSOCIATED MEMBRANE GLYCOPROTEIN 2"/>
    <property type="match status" value="1"/>
</dbReference>
<comment type="subcellular location">
    <subcellularLocation>
        <location evidence="1">Endosome membrane</location>
        <topology evidence="1">Single-pass type I membrane protein</topology>
    </subcellularLocation>
    <subcellularLocation>
        <location evidence="8">Lysosome membrane</location>
        <topology evidence="8">Single-pass type I membrane protein</topology>
    </subcellularLocation>
</comment>
<feature type="disulfide bond" evidence="8">
    <location>
        <begin position="343"/>
        <end position="380"/>
    </location>
</feature>
<evidence type="ECO:0000313" key="15">
    <source>
        <dbReference type="Proteomes" id="UP001352852"/>
    </source>
</evidence>
<feature type="signal peptide" evidence="11">
    <location>
        <begin position="1"/>
        <end position="22"/>
    </location>
</feature>
<keyword evidence="8" id="KW-0458">Lysosome</keyword>
<proteinExistence type="inferred from homology"/>
<evidence type="ECO:0000256" key="1">
    <source>
        <dbReference type="ARBA" id="ARBA00004530"/>
    </source>
</evidence>
<dbReference type="InterPro" id="IPR048528">
    <property type="entry name" value="Lamp2-like_luminal"/>
</dbReference>
<feature type="domain" description="Lysosome-associated membrane glycoprotein 2-like luminal" evidence="12">
    <location>
        <begin position="26"/>
        <end position="171"/>
    </location>
</feature>
<feature type="transmembrane region" description="Helical" evidence="10">
    <location>
        <begin position="387"/>
        <end position="410"/>
    </location>
</feature>
<evidence type="ECO:0000256" key="4">
    <source>
        <dbReference type="ARBA" id="ARBA00022753"/>
    </source>
</evidence>
<keyword evidence="2 8" id="KW-0812">Transmembrane</keyword>
<evidence type="ECO:0000256" key="10">
    <source>
        <dbReference type="SAM" id="Phobius"/>
    </source>
</evidence>
<keyword evidence="5 10" id="KW-1133">Transmembrane helix</keyword>
<gene>
    <name evidence="14" type="ORF">CHARACLAT_001149</name>
</gene>
<dbReference type="Proteomes" id="UP001352852">
    <property type="component" value="Unassembled WGS sequence"/>
</dbReference>
<feature type="domain" description="Lysosome-associated membrane glycoprotein 2-like luminal" evidence="12">
    <location>
        <begin position="232"/>
        <end position="370"/>
    </location>
</feature>
<dbReference type="PROSITE" id="PS51407">
    <property type="entry name" value="LAMP_3"/>
    <property type="match status" value="1"/>
</dbReference>
<feature type="chain" id="PRO_5045962417" description="Lysosome-associated membrane glycoprotein 2" evidence="11">
    <location>
        <begin position="23"/>
        <end position="422"/>
    </location>
</feature>
<evidence type="ECO:0000256" key="5">
    <source>
        <dbReference type="ARBA" id="ARBA00022989"/>
    </source>
</evidence>
<comment type="caution">
    <text evidence="14">The sequence shown here is derived from an EMBL/GenBank/DDBJ whole genome shotgun (WGS) entry which is preliminary data.</text>
</comment>
<keyword evidence="15" id="KW-1185">Reference proteome</keyword>
<evidence type="ECO:0000313" key="14">
    <source>
        <dbReference type="EMBL" id="MED6285993.1"/>
    </source>
</evidence>
<evidence type="ECO:0000259" key="12">
    <source>
        <dbReference type="Pfam" id="PF01299"/>
    </source>
</evidence>
<reference evidence="14 15" key="1">
    <citation type="submission" date="2021-06" db="EMBL/GenBank/DDBJ databases">
        <authorList>
            <person name="Palmer J.M."/>
        </authorList>
    </citation>
    <scope>NUCLEOTIDE SEQUENCE [LARGE SCALE GENOMIC DNA]</scope>
    <source>
        <strain evidence="14 15">CL_MEX2019</strain>
        <tissue evidence="14">Muscle</tissue>
    </source>
</reference>
<dbReference type="InterPro" id="IPR048524">
    <property type="entry name" value="Lamp2-like_TM"/>
</dbReference>
<evidence type="ECO:0008006" key="16">
    <source>
        <dbReference type="Google" id="ProtNLM"/>
    </source>
</evidence>
<protein>
    <recommendedName>
        <fullName evidence="16">Lysosome-associated membrane glycoprotein 2</fullName>
    </recommendedName>
</protein>
<dbReference type="EMBL" id="JAHUTJ010057421">
    <property type="protein sequence ID" value="MED6285993.1"/>
    <property type="molecule type" value="Genomic_DNA"/>
</dbReference>
<evidence type="ECO:0000256" key="11">
    <source>
        <dbReference type="SAM" id="SignalP"/>
    </source>
</evidence>
<keyword evidence="3 11" id="KW-0732">Signal</keyword>
<feature type="domain" description="Lysosome-associated membrane glycoprotein 2-like transmembrane" evidence="13">
    <location>
        <begin position="389"/>
        <end position="420"/>
    </location>
</feature>
<comment type="caution">
    <text evidence="8">Lacks conserved residue(s) required for the propagation of feature annotation.</text>
</comment>
<evidence type="ECO:0000256" key="8">
    <source>
        <dbReference type="PROSITE-ProRule" id="PRU00740"/>
    </source>
</evidence>
<dbReference type="Gene3D" id="2.40.160.110">
    <property type="match status" value="2"/>
</dbReference>
<sequence length="422" mass="45131">MSRYAAFVVVLFVGVAFQLSHGIEVNVTDEGKLCLYANLALNFSVSYEVAGNKNSTIEIELPKSATSEGSKCDDTGSTLKLSFAEGHSWSINFNIKDKSYQADVITFAYNLSDLLLFPGSSANGTVTVTAKPDITNVGLDTCYSCKSEEIIQASPQVNMTLSNVLIQAFVVNGHKSENLTTCAADQPVTTTPTPTPTPTPTHVTNTTTAAPTPNTTTTVVPPTTPTPTLPTPTTGNYSIKTDVNGTVCLLANFGLRIGFQQDKKYREVNMEPPAEASGTCGVNSSELVLASKDVTVQLTFTNDSTKFRLHAVNVTVTTSSGVFVQTSNNLSLWEATVGSSYMCNKEQNFTITSMLSLYTFNLHVQPFGVKNGLYSTAHECSLDDTSILIPIIVGAALAGLILIVVIAYVIGRRKTHAGYQTL</sequence>
<name>A0ABU7EFE6_9TELE</name>
<keyword evidence="7" id="KW-0325">Glycoprotein</keyword>
<evidence type="ECO:0000256" key="3">
    <source>
        <dbReference type="ARBA" id="ARBA00022729"/>
    </source>
</evidence>
<dbReference type="CDD" id="cd12087">
    <property type="entry name" value="TM_EGFR-like"/>
    <property type="match status" value="1"/>
</dbReference>
<keyword evidence="8" id="KW-1015">Disulfide bond</keyword>
<keyword evidence="6 8" id="KW-0472">Membrane</keyword>
<accession>A0ABU7EFE6</accession>
<evidence type="ECO:0000256" key="6">
    <source>
        <dbReference type="ARBA" id="ARBA00023136"/>
    </source>
</evidence>
<feature type="region of interest" description="Disordered" evidence="9">
    <location>
        <begin position="185"/>
        <end position="235"/>
    </location>
</feature>
<keyword evidence="4" id="KW-0967">Endosome</keyword>
<dbReference type="Pfam" id="PF21222">
    <property type="entry name" value="Lamp2_2nd"/>
    <property type="match status" value="1"/>
</dbReference>